<feature type="compositionally biased region" description="Basic and acidic residues" evidence="6">
    <location>
        <begin position="25"/>
        <end position="34"/>
    </location>
</feature>
<organism evidence="7 8">
    <name type="scientific">Defluviitalea saccharophila</name>
    <dbReference type="NCBI Taxonomy" id="879970"/>
    <lineage>
        <taxon>Bacteria</taxon>
        <taxon>Bacillati</taxon>
        <taxon>Bacillota</taxon>
        <taxon>Clostridia</taxon>
        <taxon>Lachnospirales</taxon>
        <taxon>Defluviitaleaceae</taxon>
        <taxon>Defluviitalea</taxon>
    </lineage>
</organism>
<evidence type="ECO:0000256" key="5">
    <source>
        <dbReference type="RuleBase" id="RU004478"/>
    </source>
</evidence>
<reference evidence="7 8" key="1">
    <citation type="submission" date="2023-03" db="EMBL/GenBank/DDBJ databases">
        <title>Novel Species.</title>
        <authorList>
            <person name="Ma S."/>
        </authorList>
    </citation>
    <scope>NUCLEOTIDE SEQUENCE [LARGE SCALE GENOMIC DNA]</scope>
    <source>
        <strain evidence="7 8">LIND6LT2</strain>
    </source>
</reference>
<gene>
    <name evidence="3 7" type="primary">grpE</name>
    <name evidence="7" type="ORF">QBE51_02715</name>
</gene>
<dbReference type="InterPro" id="IPR013805">
    <property type="entry name" value="GrpE_CC"/>
</dbReference>
<evidence type="ECO:0000313" key="8">
    <source>
        <dbReference type="Proteomes" id="UP001486565"/>
    </source>
</evidence>
<dbReference type="Gene3D" id="2.30.22.10">
    <property type="entry name" value="Head domain of nucleotide exchange factor GrpE"/>
    <property type="match status" value="1"/>
</dbReference>
<proteinExistence type="inferred from homology"/>
<accession>A0ABZ2Y540</accession>
<sequence length="196" mass="22749">MEQDKTLNNEVDNEILNGAEIEANQEEKSTKEENADAELTSQNVEEIQNKLKEKEKECDELKDRLQRTMAEFDNFRKRTTKEKAVLYEDGIRNTIEQILPVIDNFERALGTAQKDEQSNSFLQGMEMIYRQFKDILNSMGVEEIKAVGETFDPNLHNAVTHVEDEAFGENEIVEEFQKGYIFKDKVIRYSMVKVAN</sequence>
<dbReference type="Gene3D" id="3.90.20.20">
    <property type="match status" value="1"/>
</dbReference>
<evidence type="ECO:0000256" key="1">
    <source>
        <dbReference type="ARBA" id="ARBA00009054"/>
    </source>
</evidence>
<dbReference type="RefSeq" id="WP_341877429.1">
    <property type="nucleotide sequence ID" value="NZ_CP121687.1"/>
</dbReference>
<name>A0ABZ2Y540_9FIRM</name>
<dbReference type="InterPro" id="IPR000740">
    <property type="entry name" value="GrpE"/>
</dbReference>
<dbReference type="PROSITE" id="PS01071">
    <property type="entry name" value="GRPE"/>
    <property type="match status" value="1"/>
</dbReference>
<dbReference type="Pfam" id="PF01025">
    <property type="entry name" value="GrpE"/>
    <property type="match status" value="1"/>
</dbReference>
<dbReference type="NCBIfam" id="NF010738">
    <property type="entry name" value="PRK14140.1"/>
    <property type="match status" value="1"/>
</dbReference>
<evidence type="ECO:0000256" key="4">
    <source>
        <dbReference type="RuleBase" id="RU000639"/>
    </source>
</evidence>
<dbReference type="InterPro" id="IPR009012">
    <property type="entry name" value="GrpE_head"/>
</dbReference>
<dbReference type="HAMAP" id="MF_01151">
    <property type="entry name" value="GrpE"/>
    <property type="match status" value="1"/>
</dbReference>
<keyword evidence="8" id="KW-1185">Reference proteome</keyword>
<dbReference type="PANTHER" id="PTHR21237:SF23">
    <property type="entry name" value="GRPE PROTEIN HOMOLOG, MITOCHONDRIAL"/>
    <property type="match status" value="1"/>
</dbReference>
<dbReference type="PANTHER" id="PTHR21237">
    <property type="entry name" value="GRPE PROTEIN"/>
    <property type="match status" value="1"/>
</dbReference>
<dbReference type="CDD" id="cd00446">
    <property type="entry name" value="GrpE"/>
    <property type="match status" value="1"/>
</dbReference>
<evidence type="ECO:0000256" key="2">
    <source>
        <dbReference type="ARBA" id="ARBA00023186"/>
    </source>
</evidence>
<evidence type="ECO:0000256" key="6">
    <source>
        <dbReference type="SAM" id="MobiDB-lite"/>
    </source>
</evidence>
<keyword evidence="3 4" id="KW-0346">Stress response</keyword>
<dbReference type="EMBL" id="CP121687">
    <property type="protein sequence ID" value="WZL70465.1"/>
    <property type="molecule type" value="Genomic_DNA"/>
</dbReference>
<evidence type="ECO:0000256" key="3">
    <source>
        <dbReference type="HAMAP-Rule" id="MF_01151"/>
    </source>
</evidence>
<protein>
    <recommendedName>
        <fullName evidence="3 4">Protein GrpE</fullName>
    </recommendedName>
    <alternativeName>
        <fullName evidence="3">HSP-70 cofactor</fullName>
    </alternativeName>
</protein>
<dbReference type="SUPFAM" id="SSF51064">
    <property type="entry name" value="Head domain of nucleotide exchange factor GrpE"/>
    <property type="match status" value="1"/>
</dbReference>
<keyword evidence="3" id="KW-0963">Cytoplasm</keyword>
<dbReference type="PRINTS" id="PR00773">
    <property type="entry name" value="GRPEPROTEIN"/>
</dbReference>
<dbReference type="SUPFAM" id="SSF58014">
    <property type="entry name" value="Coiled-coil domain of nucleotide exchange factor GrpE"/>
    <property type="match status" value="1"/>
</dbReference>
<comment type="function">
    <text evidence="3 4">Participates actively in the response to hyperosmotic and heat shock by preventing the aggregation of stress-denatured proteins, in association with DnaK and GrpE. It is the nucleotide exchange factor for DnaK and may function as a thermosensor. Unfolded proteins bind initially to DnaJ; upon interaction with the DnaJ-bound protein, DnaK hydrolyzes its bound ATP, resulting in the formation of a stable complex. GrpE releases ADP from DnaK; ATP binding to DnaK triggers the release of the substrate protein, thus completing the reaction cycle. Several rounds of ATP-dependent interactions between DnaJ, DnaK and GrpE are required for fully efficient folding.</text>
</comment>
<comment type="similarity">
    <text evidence="1 3 5">Belongs to the GrpE family.</text>
</comment>
<feature type="region of interest" description="Disordered" evidence="6">
    <location>
        <begin position="1"/>
        <end position="38"/>
    </location>
</feature>
<dbReference type="Proteomes" id="UP001486565">
    <property type="component" value="Chromosome"/>
</dbReference>
<comment type="subcellular location">
    <subcellularLocation>
        <location evidence="3">Cytoplasm</location>
    </subcellularLocation>
</comment>
<comment type="subunit">
    <text evidence="3">Homodimer.</text>
</comment>
<evidence type="ECO:0000313" key="7">
    <source>
        <dbReference type="EMBL" id="WZL70465.1"/>
    </source>
</evidence>
<keyword evidence="2 3" id="KW-0143">Chaperone</keyword>